<dbReference type="InterPro" id="IPR000424">
    <property type="entry name" value="Primosome_PriB/ssb"/>
</dbReference>
<name>A0ABX2G6Z1_9BURK</name>
<evidence type="ECO:0000256" key="3">
    <source>
        <dbReference type="ARBA" id="ARBA00023125"/>
    </source>
</evidence>
<organism evidence="5 6">
    <name type="scientific">Sphaerotilus uruguayifluvii</name>
    <dbReference type="NCBI Taxonomy" id="2735897"/>
    <lineage>
        <taxon>Bacteria</taxon>
        <taxon>Pseudomonadati</taxon>
        <taxon>Pseudomonadota</taxon>
        <taxon>Betaproteobacteria</taxon>
        <taxon>Burkholderiales</taxon>
        <taxon>Sphaerotilaceae</taxon>
        <taxon>Sphaerotilus</taxon>
    </lineage>
</organism>
<dbReference type="Gene3D" id="2.40.50.140">
    <property type="entry name" value="Nucleic acid-binding proteins"/>
    <property type="match status" value="1"/>
</dbReference>
<comment type="subunit">
    <text evidence="4">Homodimer. Interacts with PriA and DnaT. Component of the replication restart primosome. Primosome assembly occurs via a 'hand-off' mechanism. PriA binds to replication forks, subsequently PriB then DnaT bind; DnaT then displaces ssDNA to generate the helicase loading substrate.</text>
</comment>
<dbReference type="HAMAP" id="MF_00720">
    <property type="entry name" value="PriB"/>
    <property type="match status" value="1"/>
</dbReference>
<evidence type="ECO:0000256" key="1">
    <source>
        <dbReference type="ARBA" id="ARBA00022515"/>
    </source>
</evidence>
<keyword evidence="6" id="KW-1185">Reference proteome</keyword>
<dbReference type="InterPro" id="IPR012340">
    <property type="entry name" value="NA-bd_OB-fold"/>
</dbReference>
<dbReference type="Proteomes" id="UP001516061">
    <property type="component" value="Unassembled WGS sequence"/>
</dbReference>
<dbReference type="NCBIfam" id="TIGR04418">
    <property type="entry name" value="PriB_gamma"/>
    <property type="match status" value="1"/>
</dbReference>
<evidence type="ECO:0000313" key="6">
    <source>
        <dbReference type="Proteomes" id="UP001516061"/>
    </source>
</evidence>
<evidence type="ECO:0000256" key="4">
    <source>
        <dbReference type="HAMAP-Rule" id="MF_00720"/>
    </source>
</evidence>
<keyword evidence="1 4" id="KW-0639">Primosome</keyword>
<dbReference type="EMBL" id="JABSNM010000013">
    <property type="protein sequence ID" value="NRT57174.1"/>
    <property type="molecule type" value="Genomic_DNA"/>
</dbReference>
<dbReference type="InterPro" id="IPR023646">
    <property type="entry name" value="Prisomal_replication_PriB"/>
</dbReference>
<keyword evidence="3 4" id="KW-0238">DNA-binding</keyword>
<dbReference type="RefSeq" id="WP_173806184.1">
    <property type="nucleotide sequence ID" value="NZ_JABSNM010000013.1"/>
</dbReference>
<dbReference type="Pfam" id="PF22657">
    <property type="entry name" value="SSB_1"/>
    <property type="match status" value="1"/>
</dbReference>
<comment type="caution">
    <text evidence="5">The sequence shown here is derived from an EMBL/GenBank/DDBJ whole genome shotgun (WGS) entry which is preliminary data.</text>
</comment>
<dbReference type="PIRSF" id="PIRSF003135">
    <property type="entry name" value="Primosomal_n"/>
    <property type="match status" value="1"/>
</dbReference>
<dbReference type="SUPFAM" id="SSF50249">
    <property type="entry name" value="Nucleic acid-binding proteins"/>
    <property type="match status" value="1"/>
</dbReference>
<keyword evidence="2 4" id="KW-0235">DNA replication</keyword>
<dbReference type="PROSITE" id="PS50935">
    <property type="entry name" value="SSB"/>
    <property type="match status" value="1"/>
</dbReference>
<proteinExistence type="inferred from homology"/>
<accession>A0ABX2G6Z1</accession>
<evidence type="ECO:0000313" key="5">
    <source>
        <dbReference type="EMBL" id="NRT57174.1"/>
    </source>
</evidence>
<evidence type="ECO:0000256" key="2">
    <source>
        <dbReference type="ARBA" id="ARBA00022705"/>
    </source>
</evidence>
<gene>
    <name evidence="4" type="primary">priB</name>
    <name evidence="5" type="ORF">HNQ01_002924</name>
</gene>
<sequence>MNQLLLQATVVERAALRHTPAGLPALDVRLAHASRVEHAGMPRQVALEIHATAIGETAGLLGQLGVGQEALFRGFLGKQRSGRGVMFHISSFEPVPHTSASN</sequence>
<comment type="function">
    <text evidence="4">Involved in the restart of stalled replication forks, which reloads the replicative helicase on sites other than the origin of replication; the PriA-PriB pathway is the major replication restart pathway. During primosome assembly it facilitates complex formation between PriA and DnaT on DNA; stabilizes PriA on DNA. Stimulates the DNA unwinding activity of PriA helicase.</text>
</comment>
<reference evidence="5 6" key="1">
    <citation type="submission" date="2020-05" db="EMBL/GenBank/DDBJ databases">
        <title>Genomic Encyclopedia of Type Strains, Phase IV (KMG-V): Genome sequencing to study the core and pangenomes of soil and plant-associated prokaryotes.</title>
        <authorList>
            <person name="Whitman W."/>
        </authorList>
    </citation>
    <scope>NUCLEOTIDE SEQUENCE [LARGE SCALE GENOMIC DNA]</scope>
    <source>
        <strain evidence="5 6">C29</strain>
    </source>
</reference>
<comment type="similarity">
    <text evidence="4">Belongs to the PriB family.</text>
</comment>
<protein>
    <recommendedName>
        <fullName evidence="4">Replication restart protein PriB</fullName>
    </recommendedName>
</protein>